<keyword evidence="4" id="KW-1003">Cell membrane</keyword>
<accession>A0A9X7J281</accession>
<dbReference type="InterPro" id="IPR003593">
    <property type="entry name" value="AAA+_ATPase"/>
</dbReference>
<keyword evidence="3" id="KW-0813">Transport</keyword>
<organism evidence="12 13">
    <name type="scientific">Neomoorella stamsii</name>
    <dbReference type="NCBI Taxonomy" id="1266720"/>
    <lineage>
        <taxon>Bacteria</taxon>
        <taxon>Bacillati</taxon>
        <taxon>Bacillota</taxon>
        <taxon>Clostridia</taxon>
        <taxon>Neomoorellales</taxon>
        <taxon>Neomoorellaceae</taxon>
        <taxon>Neomoorella</taxon>
    </lineage>
</organism>
<dbReference type="PROSITE" id="PS00211">
    <property type="entry name" value="ABC_TRANSPORTER_1"/>
    <property type="match status" value="1"/>
</dbReference>
<dbReference type="PANTHER" id="PTHR43790">
    <property type="entry name" value="CARBOHYDRATE TRANSPORT ATP-BINDING PROTEIN MG119-RELATED"/>
    <property type="match status" value="1"/>
</dbReference>
<comment type="caution">
    <text evidence="12">The sequence shown here is derived from an EMBL/GenBank/DDBJ whole genome shotgun (WGS) entry which is preliminary data.</text>
</comment>
<gene>
    <name evidence="12" type="primary">rbsA_3</name>
    <name evidence="12" type="ORF">MOST_26590</name>
</gene>
<evidence type="ECO:0000256" key="1">
    <source>
        <dbReference type="ARBA" id="ARBA00004202"/>
    </source>
</evidence>
<keyword evidence="6" id="KW-0677">Repeat</keyword>
<evidence type="ECO:0000256" key="3">
    <source>
        <dbReference type="ARBA" id="ARBA00022448"/>
    </source>
</evidence>
<dbReference type="CDD" id="cd03216">
    <property type="entry name" value="ABC_Carb_Monos_I"/>
    <property type="match status" value="1"/>
</dbReference>
<dbReference type="FunFam" id="3.40.50.300:FF:000127">
    <property type="entry name" value="Ribose import ATP-binding protein RbsA"/>
    <property type="match status" value="1"/>
</dbReference>
<evidence type="ECO:0000256" key="8">
    <source>
        <dbReference type="ARBA" id="ARBA00022840"/>
    </source>
</evidence>
<dbReference type="EMBL" id="PVXL01000061">
    <property type="protein sequence ID" value="PRR71085.1"/>
    <property type="molecule type" value="Genomic_DNA"/>
</dbReference>
<keyword evidence="7" id="KW-0547">Nucleotide-binding</keyword>
<dbReference type="RefSeq" id="WP_054935332.1">
    <property type="nucleotide sequence ID" value="NZ_PVXL01000061.1"/>
</dbReference>
<evidence type="ECO:0000256" key="5">
    <source>
        <dbReference type="ARBA" id="ARBA00022597"/>
    </source>
</evidence>
<keyword evidence="5" id="KW-0762">Sugar transport</keyword>
<keyword evidence="8 12" id="KW-0067">ATP-binding</keyword>
<dbReference type="SUPFAM" id="SSF52540">
    <property type="entry name" value="P-loop containing nucleoside triphosphate hydrolases"/>
    <property type="match status" value="2"/>
</dbReference>
<dbReference type="GO" id="GO:0016887">
    <property type="term" value="F:ATP hydrolysis activity"/>
    <property type="evidence" value="ECO:0007669"/>
    <property type="project" value="InterPro"/>
</dbReference>
<feature type="domain" description="ABC transporter" evidence="11">
    <location>
        <begin position="7"/>
        <end position="244"/>
    </location>
</feature>
<dbReference type="GO" id="GO:0005886">
    <property type="term" value="C:plasma membrane"/>
    <property type="evidence" value="ECO:0007669"/>
    <property type="project" value="UniProtKB-SubCell"/>
</dbReference>
<sequence>MSERPFLQMRNISKTFPGVQALSSVQLEIMPGEVHALVGENGAGKSTLIKILAGVEQPDPGAEFLIEGQPANIRQPIDANQKGIAVIYQDFSLFPNLTVAENISFGKEVGQGKRFISWSEIKETATNVLAELGVELDLNLQLEKLSVAKQQLVAIARALAFKARLIIMDEPTSSLSRGEVEHLFKMIRSLKEKGIAILFVSHRLQELFTIAERFTVLRDGKYIGTYLKEELNEEKLISLMVGRKVELVKQSGGKVGPVLLEVKSISKKGNFKDISFTLHKGEILGLTGLVGAGRTEVAQALFGLNIPDSGEIFFEGNRVNIRSPEEAVRLGIAYIPEGRQREGLVLRQSVANNITLAMLRNICGKLGLLNTRKEKELVDRYIEVLDVRPRLPRMLAMQLSGGNQQKVVLAKWLATSPKILIIDEPTNGIDVGAKTEIHKLLRQLASQGMGIIMISSELPEVLAISDRILVMRRGRLVGEFNIEDATQEKIMNKAFMGTASRVIA</sequence>
<dbReference type="InterPro" id="IPR017871">
    <property type="entry name" value="ABC_transporter-like_CS"/>
</dbReference>
<dbReference type="InterPro" id="IPR027417">
    <property type="entry name" value="P-loop_NTPase"/>
</dbReference>
<dbReference type="InterPro" id="IPR003439">
    <property type="entry name" value="ABC_transporter-like_ATP-bd"/>
</dbReference>
<evidence type="ECO:0000256" key="10">
    <source>
        <dbReference type="ARBA" id="ARBA00023136"/>
    </source>
</evidence>
<dbReference type="SMART" id="SM00382">
    <property type="entry name" value="AAA"/>
    <property type="match status" value="2"/>
</dbReference>
<reference evidence="12 13" key="1">
    <citation type="submission" date="2018-03" db="EMBL/GenBank/DDBJ databases">
        <title>Genome sequence of Moorella stamsii DSM 26217.</title>
        <authorList>
            <person name="Poehlein A."/>
            <person name="Daniel R."/>
        </authorList>
    </citation>
    <scope>NUCLEOTIDE SEQUENCE [LARGE SCALE GENOMIC DNA]</scope>
    <source>
        <strain evidence="13">DSM 26217</strain>
    </source>
</reference>
<dbReference type="GO" id="GO:0005524">
    <property type="term" value="F:ATP binding"/>
    <property type="evidence" value="ECO:0007669"/>
    <property type="project" value="UniProtKB-KW"/>
</dbReference>
<dbReference type="EC" id="3.6.3.17" evidence="12"/>
<dbReference type="InterPro" id="IPR050107">
    <property type="entry name" value="ABC_carbohydrate_import_ATPase"/>
</dbReference>
<dbReference type="FunFam" id="3.40.50.300:FF:000126">
    <property type="entry name" value="Galactose/methyl galactoside import ATP-binding protein MglA"/>
    <property type="match status" value="1"/>
</dbReference>
<dbReference type="AlphaFoldDB" id="A0A9X7J281"/>
<proteinExistence type="predicted"/>
<evidence type="ECO:0000313" key="12">
    <source>
        <dbReference type="EMBL" id="PRR71085.1"/>
    </source>
</evidence>
<dbReference type="PROSITE" id="PS50893">
    <property type="entry name" value="ABC_TRANSPORTER_2"/>
    <property type="match status" value="2"/>
</dbReference>
<dbReference type="Gene3D" id="3.40.50.300">
    <property type="entry name" value="P-loop containing nucleotide triphosphate hydrolases"/>
    <property type="match status" value="2"/>
</dbReference>
<dbReference type="GO" id="GO:0015749">
    <property type="term" value="P:monosaccharide transmembrane transport"/>
    <property type="evidence" value="ECO:0007669"/>
    <property type="project" value="UniProtKB-ARBA"/>
</dbReference>
<dbReference type="PANTHER" id="PTHR43790:SF3">
    <property type="entry name" value="D-ALLOSE IMPORT ATP-BINDING PROTEIN ALSA-RELATED"/>
    <property type="match status" value="1"/>
</dbReference>
<evidence type="ECO:0000256" key="4">
    <source>
        <dbReference type="ARBA" id="ARBA00022475"/>
    </source>
</evidence>
<evidence type="ECO:0000256" key="6">
    <source>
        <dbReference type="ARBA" id="ARBA00022737"/>
    </source>
</evidence>
<protein>
    <submittedName>
        <fullName evidence="12">Ribose import ATP-binding protein RbsA</fullName>
        <ecNumber evidence="12">3.6.3.17</ecNumber>
    </submittedName>
</protein>
<keyword evidence="13" id="KW-1185">Reference proteome</keyword>
<dbReference type="CDD" id="cd03215">
    <property type="entry name" value="ABC_Carb_Monos_II"/>
    <property type="match status" value="1"/>
</dbReference>
<keyword evidence="10" id="KW-0472">Membrane</keyword>
<keyword evidence="12" id="KW-0378">Hydrolase</keyword>
<evidence type="ECO:0000256" key="7">
    <source>
        <dbReference type="ARBA" id="ARBA00022741"/>
    </source>
</evidence>
<evidence type="ECO:0000256" key="9">
    <source>
        <dbReference type="ARBA" id="ARBA00022967"/>
    </source>
</evidence>
<name>A0A9X7J281_9FIRM</name>
<feature type="domain" description="ABC transporter" evidence="11">
    <location>
        <begin position="242"/>
        <end position="498"/>
    </location>
</feature>
<evidence type="ECO:0000259" key="11">
    <source>
        <dbReference type="PROSITE" id="PS50893"/>
    </source>
</evidence>
<evidence type="ECO:0000256" key="2">
    <source>
        <dbReference type="ARBA" id="ARBA00004533"/>
    </source>
</evidence>
<dbReference type="Proteomes" id="UP000239430">
    <property type="component" value="Unassembled WGS sequence"/>
</dbReference>
<evidence type="ECO:0000313" key="13">
    <source>
        <dbReference type="Proteomes" id="UP000239430"/>
    </source>
</evidence>
<comment type="subcellular location">
    <subcellularLocation>
        <location evidence="2">Cell inner membrane</location>
    </subcellularLocation>
    <subcellularLocation>
        <location evidence="1">Cell membrane</location>
        <topology evidence="1">Peripheral membrane protein</topology>
    </subcellularLocation>
</comment>
<dbReference type="Pfam" id="PF00005">
    <property type="entry name" value="ABC_tran"/>
    <property type="match status" value="2"/>
</dbReference>
<keyword evidence="9" id="KW-1278">Translocase</keyword>